<organism evidence="2 3">
    <name type="scientific">Penaeus vannamei</name>
    <name type="common">Whiteleg shrimp</name>
    <name type="synonym">Litopenaeus vannamei</name>
    <dbReference type="NCBI Taxonomy" id="6689"/>
    <lineage>
        <taxon>Eukaryota</taxon>
        <taxon>Metazoa</taxon>
        <taxon>Ecdysozoa</taxon>
        <taxon>Arthropoda</taxon>
        <taxon>Crustacea</taxon>
        <taxon>Multicrustacea</taxon>
        <taxon>Malacostraca</taxon>
        <taxon>Eumalacostraca</taxon>
        <taxon>Eucarida</taxon>
        <taxon>Decapoda</taxon>
        <taxon>Dendrobranchiata</taxon>
        <taxon>Penaeoidea</taxon>
        <taxon>Penaeidae</taxon>
        <taxon>Penaeus</taxon>
    </lineage>
</organism>
<reference evidence="2 3" key="2">
    <citation type="submission" date="2019-01" db="EMBL/GenBank/DDBJ databases">
        <title>The decoding of complex shrimp genome reveals the adaptation for benthos swimmer, frequently molting mechanism and breeding impact on genome.</title>
        <authorList>
            <person name="Sun Y."/>
            <person name="Gao Y."/>
            <person name="Yu Y."/>
        </authorList>
    </citation>
    <scope>NUCLEOTIDE SEQUENCE [LARGE SCALE GENOMIC DNA]</scope>
    <source>
        <tissue evidence="2">Muscle</tissue>
    </source>
</reference>
<feature type="region of interest" description="Disordered" evidence="1">
    <location>
        <begin position="335"/>
        <end position="598"/>
    </location>
</feature>
<dbReference type="OrthoDB" id="6512771at2759"/>
<dbReference type="EMBL" id="QCYY01002091">
    <property type="protein sequence ID" value="ROT72902.1"/>
    <property type="molecule type" value="Genomic_DNA"/>
</dbReference>
<accession>A0A3R7M5X5</accession>
<feature type="compositionally biased region" description="Basic residues" evidence="1">
    <location>
        <begin position="167"/>
        <end position="182"/>
    </location>
</feature>
<feature type="compositionally biased region" description="Basic and acidic residues" evidence="1">
    <location>
        <begin position="490"/>
        <end position="504"/>
    </location>
</feature>
<evidence type="ECO:0000256" key="1">
    <source>
        <dbReference type="SAM" id="MobiDB-lite"/>
    </source>
</evidence>
<comment type="caution">
    <text evidence="2">The sequence shown here is derived from an EMBL/GenBank/DDBJ whole genome shotgun (WGS) entry which is preliminary data.</text>
</comment>
<feature type="compositionally biased region" description="Polar residues" evidence="1">
    <location>
        <begin position="469"/>
        <end position="478"/>
    </location>
</feature>
<evidence type="ECO:0000313" key="3">
    <source>
        <dbReference type="Proteomes" id="UP000283509"/>
    </source>
</evidence>
<sequence length="598" mass="65502">MYKWPVLDFVQWRSDLWDLFGDVCSLDASPFDRHLSLEVCPSGYPSPGYVSLEVCPLGTRPPDTCPWRFVPRVPVPGYVSLGGLSLGYPSPGYVSLGGLSLGYPSPGYVSLGGLSLGYPSPGYVSLGGLSLGYPSPGYLSLGYLESVSACRRIRGREGHFPDMWRRLPQRRSQQRRNVRGRGRFWAAGGGGRGASRAAPPGPGSSRIGSSRMSSRASSRASSRSSHRPRRPSVRASKIRREVSPFAHLPFLTTPTLPRALTPSFPLFLSHTRPWLYRTARPWAFLRLLFSEWHSNLGGQIGQPLWFNRERDEEAAEAAAPPQWESSTLNRAELRAKKDARQGDNSGFSTVQRPSGGRKYSAESSASSEAPPPRVARTTSFKHRYFGDTDIESSHGVGAGPSVPDYRSLPNRSSRSAHRNAGKGKRATSGPRGVSPPSGVAGSAGSSLQSSESEVDSHGGSHASRASKASRVSTGSNRSVYLHATAVADIPVRRASEEVPSERGVNRQSKKVSRSFSLLAPWKPRHYREKYEVEYDNREAREARGEANNSKGALPPRPPRRPANEAPDSKKVNRSQSMYKDSRLAGWLRRRRNKEAKGI</sequence>
<gene>
    <name evidence="2" type="ORF">C7M84_008695</name>
</gene>
<feature type="compositionally biased region" description="Polar residues" evidence="1">
    <location>
        <begin position="342"/>
        <end position="352"/>
    </location>
</feature>
<dbReference type="AlphaFoldDB" id="A0A3R7M5X5"/>
<feature type="compositionally biased region" description="Low complexity" evidence="1">
    <location>
        <begin position="428"/>
        <end position="451"/>
    </location>
</feature>
<feature type="compositionally biased region" description="Basic and acidic residues" evidence="1">
    <location>
        <begin position="528"/>
        <end position="544"/>
    </location>
</feature>
<name>A0A3R7M5X5_PENVA</name>
<evidence type="ECO:0000313" key="2">
    <source>
        <dbReference type="EMBL" id="ROT72902.1"/>
    </source>
</evidence>
<dbReference type="Proteomes" id="UP000283509">
    <property type="component" value="Unassembled WGS sequence"/>
</dbReference>
<feature type="region of interest" description="Disordered" evidence="1">
    <location>
        <begin position="164"/>
        <end position="238"/>
    </location>
</feature>
<feature type="compositionally biased region" description="Basic residues" evidence="1">
    <location>
        <begin position="414"/>
        <end position="425"/>
    </location>
</feature>
<reference evidence="2 3" key="1">
    <citation type="submission" date="2018-04" db="EMBL/GenBank/DDBJ databases">
        <authorList>
            <person name="Zhang X."/>
            <person name="Yuan J."/>
            <person name="Li F."/>
            <person name="Xiang J."/>
        </authorList>
    </citation>
    <scope>NUCLEOTIDE SEQUENCE [LARGE SCALE GENOMIC DNA]</scope>
    <source>
        <tissue evidence="2">Muscle</tissue>
    </source>
</reference>
<keyword evidence="3" id="KW-1185">Reference proteome</keyword>
<proteinExistence type="predicted"/>
<feature type="compositionally biased region" description="Basic residues" evidence="1">
    <location>
        <begin position="587"/>
        <end position="598"/>
    </location>
</feature>
<protein>
    <submittedName>
        <fullName evidence="2">Uncharacterized protein</fullName>
    </submittedName>
</protein>
<feature type="compositionally biased region" description="Low complexity" evidence="1">
    <location>
        <begin position="194"/>
        <end position="223"/>
    </location>
</feature>